<sequence length="176" mass="19023">MAGNDHRAVFNPGAIMADDRNITGGKALDDFLKSLPAKIERNIMRSALRQGANVFKAEVRENIPVDSGELRRSVRVVTKAKSGRVTASVRVGNKRAWYGHMVEFGTKPHKIVPKKKGALVIGQTRAMVVDHPGAKAHPFIRPAFDTKPDAAIAAVGAQIRKRLTAEGINVPAAETD</sequence>
<evidence type="ECO:0000313" key="1">
    <source>
        <dbReference type="EMBL" id="ATD62502.1"/>
    </source>
</evidence>
<keyword evidence="2" id="KW-1185">Reference proteome</keyword>
<dbReference type="KEGG" id="jsv:CNX70_21890"/>
<reference evidence="1 2" key="1">
    <citation type="submission" date="2017-09" db="EMBL/GenBank/DDBJ databases">
        <title>Complete genome sequence of Janthinobacterium svalbardensis PAMC 27463.</title>
        <authorList>
            <person name="Cho Y.-J."/>
            <person name="Cho A."/>
            <person name="Kim O.-S."/>
            <person name="Lee J.-I."/>
        </authorList>
    </citation>
    <scope>NUCLEOTIDE SEQUENCE [LARGE SCALE GENOMIC DNA]</scope>
    <source>
        <strain evidence="1 2">PAMC 27463</strain>
    </source>
</reference>
<dbReference type="Proteomes" id="UP000218437">
    <property type="component" value="Chromosome"/>
</dbReference>
<name>A0A290X027_9BURK</name>
<dbReference type="InterPro" id="IPR010064">
    <property type="entry name" value="HK97-gp10_tail"/>
</dbReference>
<dbReference type="AlphaFoldDB" id="A0A290X027"/>
<evidence type="ECO:0000313" key="2">
    <source>
        <dbReference type="Proteomes" id="UP000218437"/>
    </source>
</evidence>
<gene>
    <name evidence="1" type="ORF">CNX70_21890</name>
</gene>
<dbReference type="NCBIfam" id="TIGR01725">
    <property type="entry name" value="phge_HK97_gp10"/>
    <property type="match status" value="1"/>
</dbReference>
<organism evidence="1 2">
    <name type="scientific">Janthinobacterium svalbardensis</name>
    <dbReference type="NCBI Taxonomy" id="368607"/>
    <lineage>
        <taxon>Bacteria</taxon>
        <taxon>Pseudomonadati</taxon>
        <taxon>Pseudomonadota</taxon>
        <taxon>Betaproteobacteria</taxon>
        <taxon>Burkholderiales</taxon>
        <taxon>Oxalobacteraceae</taxon>
        <taxon>Janthinobacterium</taxon>
    </lineage>
</organism>
<dbReference type="Pfam" id="PF04883">
    <property type="entry name" value="HK97-gp10_like"/>
    <property type="match status" value="1"/>
</dbReference>
<protein>
    <recommendedName>
        <fullName evidence="3">HK97 gp10 family phage protein</fullName>
    </recommendedName>
</protein>
<dbReference type="EMBL" id="CP023422">
    <property type="protein sequence ID" value="ATD62502.1"/>
    <property type="molecule type" value="Genomic_DNA"/>
</dbReference>
<accession>A0A290X027</accession>
<proteinExistence type="predicted"/>
<evidence type="ECO:0008006" key="3">
    <source>
        <dbReference type="Google" id="ProtNLM"/>
    </source>
</evidence>